<evidence type="ECO:0000256" key="13">
    <source>
        <dbReference type="PROSITE-ProRule" id="PRU10144"/>
    </source>
</evidence>
<dbReference type="InterPro" id="IPR010917">
    <property type="entry name" value="TonB_rcpt_CS"/>
</dbReference>
<dbReference type="Pfam" id="PF07715">
    <property type="entry name" value="Plug"/>
    <property type="match status" value="1"/>
</dbReference>
<evidence type="ECO:0000256" key="1">
    <source>
        <dbReference type="ARBA" id="ARBA00004571"/>
    </source>
</evidence>
<dbReference type="Gene3D" id="2.170.130.10">
    <property type="entry name" value="TonB-dependent receptor, plug domain"/>
    <property type="match status" value="1"/>
</dbReference>
<dbReference type="InterPro" id="IPR037066">
    <property type="entry name" value="Plug_dom_sf"/>
</dbReference>
<keyword evidence="10 12" id="KW-0472">Membrane</keyword>
<evidence type="ECO:0000313" key="18">
    <source>
        <dbReference type="Proteomes" id="UP001381174"/>
    </source>
</evidence>
<keyword evidence="2 12" id="KW-0813">Transport</keyword>
<keyword evidence="6" id="KW-0732">Signal</keyword>
<dbReference type="InterPro" id="IPR000531">
    <property type="entry name" value="Beta-barrel_TonB"/>
</dbReference>
<evidence type="ECO:0000256" key="4">
    <source>
        <dbReference type="ARBA" id="ARBA00022496"/>
    </source>
</evidence>
<dbReference type="Pfam" id="PF00593">
    <property type="entry name" value="TonB_dep_Rec_b-barrel"/>
    <property type="match status" value="1"/>
</dbReference>
<keyword evidence="5 12" id="KW-0812">Transmembrane</keyword>
<sequence>MGVFETATPMRRGGWTTVLVLAWPLAVPAQTVTELPPVPVQAMRLDLPAFDLPAALASVPVHPAASGKPGVNLSEALVGVPGVLARDRQNYAQDTQLSIRGFGARASFGVRGVRLYADGVPATMPDGQGQLSHVALAAAGRVEVLRGPFSALYGNSSGGVVQLWTAPGEAVPQRSVQVHAGADAGLSVAAGARGIAGALNYNVALAQWRSDGYRRHSRARRDVGNARLAFGLGAGRTLTVVANTLVQPQAEDPLGLTRAQWHADPRQAVTTALAFDTGKRVRQNQLGVIWEQAGPRDALRLMGYAGRRTVLQMLAVPRAAQASPLSAGGVVDLDGGYGGADLRWTRRTDALERPLELVLGLSADVQDQRRRGYENFVGDALGLRGALRRDERDRVRDLDPYVQLYWRLAERWSLLLGARHNTIAFRARDRYVTGANPDDSGRVRYRATTPVIGLDYRPGATLRLYANYGEGFETPTFNELGYRRDGGAGLAIDLRPARSRNGELGLKWHPRDALALEAALFRADTRDELAVATSYGGRSTYRNVGRSRRQGGELALDGELGAGWRLQLGLTWLDARFRSAFLACGETPCMAPQVPVPAGTRIPGVPWRYGSLRLERGGALGWHGGIELDGAGAVPVDDRDSARAPGYLRTGVDIAYGLALGSTRLGLSARVDNLFDRRIVGSVIVNDGNGRYYEPAPGRSLTLGAQLTF</sequence>
<keyword evidence="9 14" id="KW-0798">TonB box</keyword>
<evidence type="ECO:0000256" key="6">
    <source>
        <dbReference type="ARBA" id="ARBA00022729"/>
    </source>
</evidence>
<dbReference type="InterPro" id="IPR036942">
    <property type="entry name" value="Beta-barrel_TonB_sf"/>
</dbReference>
<reference evidence="17 18" key="1">
    <citation type="journal article" date="2014" name="Int. J. Syst. Evol. Microbiol.">
        <title>Fulvimonas yonginensis sp. nov., isolated from greenhouse soil, and emended description of the genus Fulvimonas.</title>
        <authorList>
            <person name="Ahn J.H."/>
            <person name="Kim S.J."/>
            <person name="Weon H.Y."/>
            <person name="Hong S.B."/>
            <person name="Seok S.J."/>
            <person name="Kwon S.W."/>
        </authorList>
    </citation>
    <scope>NUCLEOTIDE SEQUENCE [LARGE SCALE GENOMIC DNA]</scope>
    <source>
        <strain evidence="17 18">KACC 16952</strain>
    </source>
</reference>
<keyword evidence="18" id="KW-1185">Reference proteome</keyword>
<dbReference type="InterPro" id="IPR039426">
    <property type="entry name" value="TonB-dep_rcpt-like"/>
</dbReference>
<dbReference type="PANTHER" id="PTHR32552:SF81">
    <property type="entry name" value="TONB-DEPENDENT OUTER MEMBRANE RECEPTOR"/>
    <property type="match status" value="1"/>
</dbReference>
<comment type="similarity">
    <text evidence="12 14">Belongs to the TonB-dependent receptor family.</text>
</comment>
<accession>A0ABU8JBV6</accession>
<dbReference type="PROSITE" id="PS52016">
    <property type="entry name" value="TONB_DEPENDENT_REC_3"/>
    <property type="match status" value="1"/>
</dbReference>
<proteinExistence type="inferred from homology"/>
<feature type="short sequence motif" description="TonB C-terminal box" evidence="13">
    <location>
        <begin position="692"/>
        <end position="709"/>
    </location>
</feature>
<keyword evidence="17" id="KW-0675">Receptor</keyword>
<keyword evidence="11 12" id="KW-0998">Cell outer membrane</keyword>
<gene>
    <name evidence="17" type="ORF">WAT24_08170</name>
</gene>
<keyword evidence="7" id="KW-0408">Iron</keyword>
<evidence type="ECO:0000256" key="9">
    <source>
        <dbReference type="ARBA" id="ARBA00023077"/>
    </source>
</evidence>
<evidence type="ECO:0000256" key="12">
    <source>
        <dbReference type="PROSITE-ProRule" id="PRU01360"/>
    </source>
</evidence>
<dbReference type="PROSITE" id="PS01156">
    <property type="entry name" value="TONB_DEPENDENT_REC_2"/>
    <property type="match status" value="1"/>
</dbReference>
<evidence type="ECO:0000256" key="8">
    <source>
        <dbReference type="ARBA" id="ARBA00023065"/>
    </source>
</evidence>
<evidence type="ECO:0000259" key="15">
    <source>
        <dbReference type="Pfam" id="PF00593"/>
    </source>
</evidence>
<feature type="domain" description="TonB-dependent receptor-like beta-barrel" evidence="15">
    <location>
        <begin position="323"/>
        <end position="674"/>
    </location>
</feature>
<dbReference type="SUPFAM" id="SSF56935">
    <property type="entry name" value="Porins"/>
    <property type="match status" value="1"/>
</dbReference>
<evidence type="ECO:0000256" key="7">
    <source>
        <dbReference type="ARBA" id="ARBA00023004"/>
    </source>
</evidence>
<dbReference type="RefSeq" id="WP_336807355.1">
    <property type="nucleotide sequence ID" value="NZ_JBBBNY010000004.1"/>
</dbReference>
<evidence type="ECO:0000256" key="5">
    <source>
        <dbReference type="ARBA" id="ARBA00022692"/>
    </source>
</evidence>
<dbReference type="InterPro" id="IPR012910">
    <property type="entry name" value="Plug_dom"/>
</dbReference>
<evidence type="ECO:0000313" key="17">
    <source>
        <dbReference type="EMBL" id="MEI7036729.1"/>
    </source>
</evidence>
<protein>
    <submittedName>
        <fullName evidence="17">TonB-dependent receptor</fullName>
    </submittedName>
</protein>
<evidence type="ECO:0000256" key="2">
    <source>
        <dbReference type="ARBA" id="ARBA00022448"/>
    </source>
</evidence>
<evidence type="ECO:0000256" key="10">
    <source>
        <dbReference type="ARBA" id="ARBA00023136"/>
    </source>
</evidence>
<keyword evidence="3 12" id="KW-1134">Transmembrane beta strand</keyword>
<organism evidence="17 18">
    <name type="scientific">Fulvimonas yonginensis</name>
    <dbReference type="NCBI Taxonomy" id="1495200"/>
    <lineage>
        <taxon>Bacteria</taxon>
        <taxon>Pseudomonadati</taxon>
        <taxon>Pseudomonadota</taxon>
        <taxon>Gammaproteobacteria</taxon>
        <taxon>Lysobacterales</taxon>
        <taxon>Rhodanobacteraceae</taxon>
        <taxon>Fulvimonas</taxon>
    </lineage>
</organism>
<keyword evidence="4" id="KW-0410">Iron transport</keyword>
<name>A0ABU8JBV6_9GAMM</name>
<dbReference type="PANTHER" id="PTHR32552">
    <property type="entry name" value="FERRICHROME IRON RECEPTOR-RELATED"/>
    <property type="match status" value="1"/>
</dbReference>
<comment type="subcellular location">
    <subcellularLocation>
        <location evidence="1 12">Cell outer membrane</location>
        <topology evidence="1 12">Multi-pass membrane protein</topology>
    </subcellularLocation>
</comment>
<dbReference type="EMBL" id="JBBBNY010000004">
    <property type="protein sequence ID" value="MEI7036729.1"/>
    <property type="molecule type" value="Genomic_DNA"/>
</dbReference>
<evidence type="ECO:0000256" key="14">
    <source>
        <dbReference type="RuleBase" id="RU003357"/>
    </source>
</evidence>
<keyword evidence="8" id="KW-0406">Ion transport</keyword>
<evidence type="ECO:0000256" key="3">
    <source>
        <dbReference type="ARBA" id="ARBA00022452"/>
    </source>
</evidence>
<feature type="domain" description="TonB-dependent receptor plug" evidence="16">
    <location>
        <begin position="69"/>
        <end position="160"/>
    </location>
</feature>
<dbReference type="Gene3D" id="2.40.170.20">
    <property type="entry name" value="TonB-dependent receptor, beta-barrel domain"/>
    <property type="match status" value="1"/>
</dbReference>
<evidence type="ECO:0000259" key="16">
    <source>
        <dbReference type="Pfam" id="PF07715"/>
    </source>
</evidence>
<comment type="caution">
    <text evidence="17">The sequence shown here is derived from an EMBL/GenBank/DDBJ whole genome shotgun (WGS) entry which is preliminary data.</text>
</comment>
<dbReference type="Proteomes" id="UP001381174">
    <property type="component" value="Unassembled WGS sequence"/>
</dbReference>
<evidence type="ECO:0000256" key="11">
    <source>
        <dbReference type="ARBA" id="ARBA00023237"/>
    </source>
</evidence>